<dbReference type="Proteomes" id="UP000220353">
    <property type="component" value="Unassembled WGS sequence"/>
</dbReference>
<accession>A0A2A6M1A6</accession>
<reference evidence="1" key="3">
    <citation type="submission" date="2019-10" db="EMBL/GenBank/DDBJ databases">
        <authorList>
            <person name="Sugawara M."/>
            <person name="Epstein B."/>
            <person name="Badgley B."/>
            <person name="Unno T."/>
            <person name="Xu L."/>
            <person name="Reese J."/>
            <person name="Gyaneshwar P."/>
            <person name="Denny R."/>
            <person name="Mudege J."/>
            <person name="Bharti A."/>
            <person name="Farmer A."/>
            <person name="May G."/>
            <person name="Woodward J."/>
            <person name="Medigue C."/>
            <person name="Vallenet D."/>
            <person name="Lajus A."/>
            <person name="Rouy Z."/>
            <person name="Martinez-Vaz B."/>
            <person name="Tiffin P."/>
            <person name="Young N."/>
            <person name="Sadowsky M."/>
        </authorList>
    </citation>
    <scope>NUCLEOTIDE SEQUENCE</scope>
    <source>
        <strain evidence="1">USDA205</strain>
    </source>
</reference>
<dbReference type="EMBL" id="WISZ01000205">
    <property type="protein sequence ID" value="MQX11932.1"/>
    <property type="molecule type" value="Genomic_DNA"/>
</dbReference>
<evidence type="ECO:0000313" key="4">
    <source>
        <dbReference type="Proteomes" id="UP000466694"/>
    </source>
</evidence>
<evidence type="ECO:0000313" key="2">
    <source>
        <dbReference type="EMBL" id="PDT48408.1"/>
    </source>
</evidence>
<dbReference type="InterPro" id="IPR011660">
    <property type="entry name" value="VapB-like"/>
</dbReference>
<comment type="caution">
    <text evidence="2">The sequence shown here is derived from an EMBL/GenBank/DDBJ whole genome shotgun (WGS) entry which is preliminary data.</text>
</comment>
<sequence>MPLFIRDDDVTAMAEKLAKLTKVSKTDAVRVALRHELERTRSGVPLRERLAIIHEKAAKIGLPNPGFDMKAYTDEMWGDA</sequence>
<reference evidence="2 3" key="2">
    <citation type="submission" date="2017-09" db="EMBL/GenBank/DDBJ databases">
        <title>Comparative genomics of rhizobia isolated from Phaseolus vulgaris in China.</title>
        <authorList>
            <person name="Tong W."/>
        </authorList>
    </citation>
    <scope>NUCLEOTIDE SEQUENCE [LARGE SCALE GENOMIC DNA]</scope>
    <source>
        <strain evidence="2 3">PCH1</strain>
    </source>
</reference>
<dbReference type="RefSeq" id="WP_014330512.1">
    <property type="nucleotide sequence ID" value="NZ_BJNI01000055.1"/>
</dbReference>
<dbReference type="EMBL" id="NWTC01000005">
    <property type="protein sequence ID" value="PDT48408.1"/>
    <property type="molecule type" value="Genomic_DNA"/>
</dbReference>
<reference evidence="1 4" key="1">
    <citation type="journal article" date="2013" name="Genome Biol.">
        <title>Comparative genomics of the core and accessory genomes of 48 Sinorhizobium strains comprising five genospecies.</title>
        <authorList>
            <person name="Sugawara M."/>
            <person name="Epstein B."/>
            <person name="Badgley B.D."/>
            <person name="Unno T."/>
            <person name="Xu L."/>
            <person name="Reese J."/>
            <person name="Gyaneshwar P."/>
            <person name="Denny R."/>
            <person name="Mudge J."/>
            <person name="Bharti A.K."/>
            <person name="Farmer A.D."/>
            <person name="May G.D."/>
            <person name="Woodward J.E."/>
            <person name="Medigue C."/>
            <person name="Vallenet D."/>
            <person name="Lajus A."/>
            <person name="Rouy Z."/>
            <person name="Martinez-Vaz B."/>
            <person name="Tiffin P."/>
            <person name="Young N.D."/>
            <person name="Sadowsky M.J."/>
        </authorList>
    </citation>
    <scope>NUCLEOTIDE SEQUENCE [LARGE SCALE GENOMIC DNA]</scope>
    <source>
        <strain evidence="1 4">USDA205</strain>
    </source>
</reference>
<evidence type="ECO:0000313" key="3">
    <source>
        <dbReference type="Proteomes" id="UP000220353"/>
    </source>
</evidence>
<gene>
    <name evidence="2" type="ORF">CO661_07970</name>
    <name evidence="1" type="ORF">GHK48_27725</name>
</gene>
<proteinExistence type="predicted"/>
<protein>
    <submittedName>
        <fullName evidence="2">Histidinol dehydrogenase</fullName>
    </submittedName>
</protein>
<dbReference type="Proteomes" id="UP000466694">
    <property type="component" value="Unassembled WGS sequence"/>
</dbReference>
<name>A0A2A6M1A6_RHIFR</name>
<evidence type="ECO:0000313" key="1">
    <source>
        <dbReference type="EMBL" id="MQX11932.1"/>
    </source>
</evidence>
<dbReference type="AlphaFoldDB" id="A0A2A6M1A6"/>
<dbReference type="Pfam" id="PF07704">
    <property type="entry name" value="PSK_trans_fac"/>
    <property type="match status" value="1"/>
</dbReference>
<organism evidence="2 3">
    <name type="scientific">Rhizobium fredii</name>
    <name type="common">Sinorhizobium fredii</name>
    <dbReference type="NCBI Taxonomy" id="380"/>
    <lineage>
        <taxon>Bacteria</taxon>
        <taxon>Pseudomonadati</taxon>
        <taxon>Pseudomonadota</taxon>
        <taxon>Alphaproteobacteria</taxon>
        <taxon>Hyphomicrobiales</taxon>
        <taxon>Rhizobiaceae</taxon>
        <taxon>Sinorhizobium/Ensifer group</taxon>
        <taxon>Sinorhizobium</taxon>
    </lineage>
</organism>
<dbReference type="GeneID" id="48975129"/>